<protein>
    <submittedName>
        <fullName evidence="1">Uncharacterized protein</fullName>
    </submittedName>
</protein>
<comment type="caution">
    <text evidence="1">The sequence shown here is derived from an EMBL/GenBank/DDBJ whole genome shotgun (WGS) entry which is preliminary data.</text>
</comment>
<dbReference type="EMBL" id="BGPR01001163">
    <property type="protein sequence ID" value="GBM47040.1"/>
    <property type="molecule type" value="Genomic_DNA"/>
</dbReference>
<evidence type="ECO:0000313" key="2">
    <source>
        <dbReference type="Proteomes" id="UP000499080"/>
    </source>
</evidence>
<reference evidence="1 2" key="1">
    <citation type="journal article" date="2019" name="Sci. Rep.">
        <title>Orb-weaving spider Araneus ventricosus genome elucidates the spidroin gene catalogue.</title>
        <authorList>
            <person name="Kono N."/>
            <person name="Nakamura H."/>
            <person name="Ohtoshi R."/>
            <person name="Moran D.A.P."/>
            <person name="Shinohara A."/>
            <person name="Yoshida Y."/>
            <person name="Fujiwara M."/>
            <person name="Mori M."/>
            <person name="Tomita M."/>
            <person name="Arakawa K."/>
        </authorList>
    </citation>
    <scope>NUCLEOTIDE SEQUENCE [LARGE SCALE GENOMIC DNA]</scope>
</reference>
<organism evidence="1 2">
    <name type="scientific">Araneus ventricosus</name>
    <name type="common">Orbweaver spider</name>
    <name type="synonym">Epeira ventricosa</name>
    <dbReference type="NCBI Taxonomy" id="182803"/>
    <lineage>
        <taxon>Eukaryota</taxon>
        <taxon>Metazoa</taxon>
        <taxon>Ecdysozoa</taxon>
        <taxon>Arthropoda</taxon>
        <taxon>Chelicerata</taxon>
        <taxon>Arachnida</taxon>
        <taxon>Araneae</taxon>
        <taxon>Araneomorphae</taxon>
        <taxon>Entelegynae</taxon>
        <taxon>Araneoidea</taxon>
        <taxon>Araneidae</taxon>
        <taxon>Araneus</taxon>
    </lineage>
</organism>
<gene>
    <name evidence="1" type="ORF">AVEN_68361_1</name>
</gene>
<evidence type="ECO:0000313" key="1">
    <source>
        <dbReference type="EMBL" id="GBM47040.1"/>
    </source>
</evidence>
<dbReference type="Proteomes" id="UP000499080">
    <property type="component" value="Unassembled WGS sequence"/>
</dbReference>
<dbReference type="AlphaFoldDB" id="A0A4Y2G001"/>
<keyword evidence="2" id="KW-1185">Reference proteome</keyword>
<sequence>MEGEITGELGMVGATAFSVYRLLSVTEEALTYSFVVTTSDCLSLEIKPLKLGWRGMKHCHLIESYNNLEIDQGLKQVDASCS</sequence>
<name>A0A4Y2G001_ARAVE</name>
<accession>A0A4Y2G001</accession>
<proteinExistence type="predicted"/>